<dbReference type="PANTHER" id="PTHR24252">
    <property type="entry name" value="ACROSIN-RELATED"/>
    <property type="match status" value="1"/>
</dbReference>
<dbReference type="CTD" id="5651"/>
<dbReference type="RefSeq" id="XP_042567447.1">
    <property type="nucleotide sequence ID" value="XM_042711513.1"/>
</dbReference>
<dbReference type="SMART" id="SM00042">
    <property type="entry name" value="CUB"/>
    <property type="match status" value="2"/>
</dbReference>
<dbReference type="PROSITE" id="PS01209">
    <property type="entry name" value="LDLRA_1"/>
    <property type="match status" value="1"/>
</dbReference>
<dbReference type="SMR" id="A0A9Q9VLX9"/>
<dbReference type="PROSITE" id="PS00135">
    <property type="entry name" value="TRYPSIN_SER"/>
    <property type="match status" value="1"/>
</dbReference>
<evidence type="ECO:0000256" key="9">
    <source>
        <dbReference type="PROSITE-ProRule" id="PRU00196"/>
    </source>
</evidence>
<dbReference type="KEGG" id="ccar:109050978"/>
<dbReference type="InterPro" id="IPR023415">
    <property type="entry name" value="LDLR_class-A_CS"/>
</dbReference>
<dbReference type="PROSITE" id="PS50287">
    <property type="entry name" value="SRCR_2"/>
    <property type="match status" value="1"/>
</dbReference>
<dbReference type="PROSITE" id="PS50060">
    <property type="entry name" value="MAM_2"/>
    <property type="match status" value="1"/>
</dbReference>
<dbReference type="Pfam" id="PF01390">
    <property type="entry name" value="SEA"/>
    <property type="match status" value="1"/>
</dbReference>
<keyword evidence="7" id="KW-0325">Glycoprotein</keyword>
<evidence type="ECO:0000256" key="1">
    <source>
        <dbReference type="ARBA" id="ARBA00009931"/>
    </source>
</evidence>
<dbReference type="InterPro" id="IPR000998">
    <property type="entry name" value="MAM_dom"/>
</dbReference>
<dbReference type="SMART" id="SM00192">
    <property type="entry name" value="LDLa"/>
    <property type="match status" value="1"/>
</dbReference>
<dbReference type="InterPro" id="IPR000859">
    <property type="entry name" value="CUB_dom"/>
</dbReference>
<dbReference type="FunFam" id="2.60.120.200:FF:000128">
    <property type="entry name" value="enteropeptidase isoform X2"/>
    <property type="match status" value="1"/>
</dbReference>
<evidence type="ECO:0000259" key="14">
    <source>
        <dbReference type="PROSITE" id="PS50240"/>
    </source>
</evidence>
<dbReference type="PROSITE" id="PS00134">
    <property type="entry name" value="TRYPSIN_HIS"/>
    <property type="match status" value="1"/>
</dbReference>
<evidence type="ECO:0000259" key="13">
    <source>
        <dbReference type="PROSITE" id="PS50060"/>
    </source>
</evidence>
<dbReference type="InterPro" id="IPR033116">
    <property type="entry name" value="TRYPSIN_SER"/>
</dbReference>
<dbReference type="FunFam" id="2.40.10.10:FF:000003">
    <property type="entry name" value="Transmembrane serine protease 3"/>
    <property type="match status" value="1"/>
</dbReference>
<dbReference type="PROSITE" id="PS50024">
    <property type="entry name" value="SEA"/>
    <property type="match status" value="1"/>
</dbReference>
<dbReference type="GO" id="GO:0004252">
    <property type="term" value="F:serine-type endopeptidase activity"/>
    <property type="evidence" value="ECO:0007669"/>
    <property type="project" value="InterPro"/>
</dbReference>
<evidence type="ECO:0000256" key="3">
    <source>
        <dbReference type="ARBA" id="ARBA00022737"/>
    </source>
</evidence>
<dbReference type="SMART" id="SM00202">
    <property type="entry name" value="SR"/>
    <property type="match status" value="1"/>
</dbReference>
<dbReference type="PROSITE" id="PS01180">
    <property type="entry name" value="CUB"/>
    <property type="match status" value="2"/>
</dbReference>
<keyword evidence="4 10" id="KW-0378">Hydrolase</keyword>
<dbReference type="SMART" id="SM00020">
    <property type="entry name" value="Tryp_SPc"/>
    <property type="match status" value="1"/>
</dbReference>
<keyword evidence="3" id="KW-0677">Repeat</keyword>
<dbReference type="InterPro" id="IPR018114">
    <property type="entry name" value="TRYPSIN_HIS"/>
</dbReference>
<feature type="disulfide bond" evidence="8">
    <location>
        <begin position="676"/>
        <end position="694"/>
    </location>
</feature>
<keyword evidence="5 10" id="KW-0720">Serine protease</keyword>
<dbReference type="PROSITE" id="PS50240">
    <property type="entry name" value="TRYPSIN_DOM"/>
    <property type="match status" value="1"/>
</dbReference>
<dbReference type="CDD" id="cd06263">
    <property type="entry name" value="MAM"/>
    <property type="match status" value="1"/>
</dbReference>
<dbReference type="InterPro" id="IPR000082">
    <property type="entry name" value="SEA_dom"/>
</dbReference>
<feature type="disulfide bond" evidence="8">
    <location>
        <begin position="669"/>
        <end position="681"/>
    </location>
</feature>
<dbReference type="Pfam" id="PF00089">
    <property type="entry name" value="Trypsin"/>
    <property type="match status" value="1"/>
</dbReference>
<dbReference type="CDD" id="cd00041">
    <property type="entry name" value="CUB"/>
    <property type="match status" value="2"/>
</dbReference>
<dbReference type="AlphaFoldDB" id="A0A9Q9VLX9"/>
<sequence length="1063" mass="115764">MSRSACRLSSAELLLTALLALLFGVCVGLCVVTWLALDSTAAAGDGDASGSEFTGRLVVSNGSVFTEELLDRNSAQFKALAYDTEQKIDDAYSRTSLKEQFRSSKVNEFREGSVVVLFDLVFRGALDLQTVQEQLVDGLTQADGADDGLLIDLDSVRISDKPTTTQRASTAEAGGTGFIFYCSLIMTGTDVMSGTNCARVVSHCGQMSRWDGGVWCCVGSVFFSVWDLCCGARVCADGTDEDQAVCATVCDGQFLLLGPTGSFHSKNFPEAYDSPTACRWIIRVTEGLAVKIVFHTFHTEHGIDVLELYEGTGPTKTLTHSLSGTSPGDTWLLSHEATVEFNADYSNSLQGFNASYTAENFSDLSNEEKINCSFEENFCLWRQEFYDDGDWLRAQGAVLPPDTGPSFDHTTGNQSGTYIVIPRTPGSWEKRFRIYSLPLTPTKESMCLQFWYHMFGEEVWRLTVTAQEGSSGTVLFQKEGNYGDSWNYAQATLTIAAEAVVVFEAQKRAGFRNDIALDDISIESGSCGVAPPEPTPVPPPTTPPPIPEDCGGPFDLYDSNSTFSSPNYPKGYGHRASCMWTLHAKEGQNIQLHFQDFALEMAYDVLEIRDGVTPYSELLGVLTGDRSFPDLFSTSSQMTVMLFTDVSGNDRGFLANFSTGFNLGQPDPCPSGQFQCGTGACVSSSGVCDGAEDCADGSDEADCVHIIKDDVTAAERLRLQVQNHLYTVCAQDWSSQLSHFFCRYLGYRSGEAGFSSAVDADAPFTTVSVNANGSLDLKPSDTCLSEKIVSLHCDNQPCGARKVPLKRETEVETGGKQEGRVVGGQDAQKGAWPWIVSLRWLGGHVCGATLIDREWLITAAHCVHGKNVHLSNWAAVLGLHSQFGSDNSHRQVHAVDQVIMHKRYNRRTKESDFALMHLQTPANFTDYIQPICLPDPGAPAEEGRKCFIAGWGLQAEDGAVADVLQEAVVPILSNRQCQEWLPEYSFSERMLCAGFADGGVDTCQGDSGGPLMCEEAGGWVLVGVTSFGVGCARPQRPGAYARVSQFVQWTAEKRRLYSDWRGL</sequence>
<proteinExistence type="inferred from homology"/>
<protein>
    <submittedName>
        <fullName evidence="16">Enteropeptidase</fullName>
    </submittedName>
</protein>
<feature type="domain" description="MAM" evidence="13">
    <location>
        <begin position="370"/>
        <end position="529"/>
    </location>
</feature>
<dbReference type="GO" id="GO:0006508">
    <property type="term" value="P:proteolysis"/>
    <property type="evidence" value="ECO:0007669"/>
    <property type="project" value="UniProtKB-KW"/>
</dbReference>
<reference evidence="16" key="1">
    <citation type="submission" date="2025-08" db="UniProtKB">
        <authorList>
            <consortium name="RefSeq"/>
        </authorList>
    </citation>
    <scope>IDENTIFICATION</scope>
    <source>
        <tissue evidence="16">Muscle</tissue>
    </source>
</reference>
<feature type="domain" description="SEA" evidence="12">
    <location>
        <begin position="49"/>
        <end position="163"/>
    </location>
</feature>
<evidence type="ECO:0000256" key="7">
    <source>
        <dbReference type="ARBA" id="ARBA00023180"/>
    </source>
</evidence>
<dbReference type="Pfam" id="PF00057">
    <property type="entry name" value="Ldl_recept_a"/>
    <property type="match status" value="1"/>
</dbReference>
<evidence type="ECO:0000256" key="8">
    <source>
        <dbReference type="PROSITE-ProRule" id="PRU00124"/>
    </source>
</evidence>
<comment type="caution">
    <text evidence="9">Lacks conserved residue(s) required for the propagation of feature annotation.</text>
</comment>
<dbReference type="InterPro" id="IPR001254">
    <property type="entry name" value="Trypsin_dom"/>
</dbReference>
<dbReference type="PANTHER" id="PTHR24252:SF16">
    <property type="entry name" value="TRANSMEMBRANE SERINE PROTEASE 15"/>
    <property type="match status" value="1"/>
</dbReference>
<feature type="disulfide bond" evidence="8">
    <location>
        <begin position="688"/>
        <end position="703"/>
    </location>
</feature>
<evidence type="ECO:0000259" key="15">
    <source>
        <dbReference type="PROSITE" id="PS50287"/>
    </source>
</evidence>
<feature type="domain" description="CUB" evidence="11">
    <location>
        <begin position="250"/>
        <end position="359"/>
    </location>
</feature>
<evidence type="ECO:0000259" key="12">
    <source>
        <dbReference type="PROSITE" id="PS50024"/>
    </source>
</evidence>
<dbReference type="PROSITE" id="PS50068">
    <property type="entry name" value="LDLRA_2"/>
    <property type="match status" value="1"/>
</dbReference>
<dbReference type="InterPro" id="IPR001190">
    <property type="entry name" value="SRCR"/>
</dbReference>
<evidence type="ECO:0000259" key="11">
    <source>
        <dbReference type="PROSITE" id="PS01180"/>
    </source>
</evidence>
<comment type="similarity">
    <text evidence="1">Belongs to the DMBT1 family.</text>
</comment>
<evidence type="ECO:0000256" key="4">
    <source>
        <dbReference type="ARBA" id="ARBA00022801"/>
    </source>
</evidence>
<evidence type="ECO:0000256" key="2">
    <source>
        <dbReference type="ARBA" id="ARBA00022670"/>
    </source>
</evidence>
<dbReference type="Proteomes" id="UP001155660">
    <property type="component" value="Chromosome A21"/>
</dbReference>
<feature type="domain" description="SRCR" evidence="15">
    <location>
        <begin position="704"/>
        <end position="746"/>
    </location>
</feature>
<evidence type="ECO:0000313" key="16">
    <source>
        <dbReference type="RefSeq" id="XP_042567447.1"/>
    </source>
</evidence>
<dbReference type="OrthoDB" id="425190at2759"/>
<dbReference type="CDD" id="cd00112">
    <property type="entry name" value="LDLa"/>
    <property type="match status" value="1"/>
</dbReference>
<gene>
    <name evidence="16" type="primary">tmprss15</name>
</gene>
<dbReference type="SMART" id="SM00200">
    <property type="entry name" value="SEA"/>
    <property type="match status" value="1"/>
</dbReference>
<keyword evidence="2 10" id="KW-0645">Protease</keyword>
<feature type="domain" description="Peptidase S1" evidence="14">
    <location>
        <begin position="821"/>
        <end position="1055"/>
    </location>
</feature>
<feature type="domain" description="CUB" evidence="11">
    <location>
        <begin position="550"/>
        <end position="660"/>
    </location>
</feature>
<evidence type="ECO:0000256" key="10">
    <source>
        <dbReference type="RuleBase" id="RU363034"/>
    </source>
</evidence>
<dbReference type="FunFam" id="4.10.400.10:FF:000065">
    <property type="entry name" value="Transmembrane protease serine 7"/>
    <property type="match status" value="1"/>
</dbReference>
<accession>A0A9Q9VLX9</accession>
<name>A0A9Q9VLX9_CYPCA</name>
<dbReference type="Pfam" id="PF00431">
    <property type="entry name" value="CUB"/>
    <property type="match status" value="2"/>
</dbReference>
<dbReference type="FunFam" id="2.60.120.290:FF:000005">
    <property type="entry name" value="Procollagen C-endopeptidase enhancer 1"/>
    <property type="match status" value="1"/>
</dbReference>
<dbReference type="GO" id="GO:0009566">
    <property type="term" value="P:fertilization"/>
    <property type="evidence" value="ECO:0007669"/>
    <property type="project" value="UniProtKB-ARBA"/>
</dbReference>
<evidence type="ECO:0000256" key="5">
    <source>
        <dbReference type="ARBA" id="ARBA00022825"/>
    </source>
</evidence>
<dbReference type="SMART" id="SM00137">
    <property type="entry name" value="MAM"/>
    <property type="match status" value="1"/>
</dbReference>
<evidence type="ECO:0000256" key="6">
    <source>
        <dbReference type="ARBA" id="ARBA00023157"/>
    </source>
</evidence>
<dbReference type="Pfam" id="PF15494">
    <property type="entry name" value="SRCR_2"/>
    <property type="match status" value="1"/>
</dbReference>
<dbReference type="CDD" id="cd00190">
    <property type="entry name" value="Tryp_SPc"/>
    <property type="match status" value="1"/>
</dbReference>
<organism evidence="16">
    <name type="scientific">Cyprinus carpio</name>
    <name type="common">Common carp</name>
    <dbReference type="NCBI Taxonomy" id="7962"/>
    <lineage>
        <taxon>Eukaryota</taxon>
        <taxon>Metazoa</taxon>
        <taxon>Chordata</taxon>
        <taxon>Craniata</taxon>
        <taxon>Vertebrata</taxon>
        <taxon>Euteleostomi</taxon>
        <taxon>Actinopterygii</taxon>
        <taxon>Neopterygii</taxon>
        <taxon>Teleostei</taxon>
        <taxon>Ostariophysi</taxon>
        <taxon>Cypriniformes</taxon>
        <taxon>Cyprinidae</taxon>
        <taxon>Cyprininae</taxon>
        <taxon>Cyprinus</taxon>
    </lineage>
</organism>
<dbReference type="GO" id="GO:0016020">
    <property type="term" value="C:membrane"/>
    <property type="evidence" value="ECO:0007669"/>
    <property type="project" value="InterPro"/>
</dbReference>
<dbReference type="Pfam" id="PF00629">
    <property type="entry name" value="MAM"/>
    <property type="match status" value="1"/>
</dbReference>
<keyword evidence="6 8" id="KW-1015">Disulfide bond</keyword>
<dbReference type="InterPro" id="IPR002172">
    <property type="entry name" value="LDrepeatLR_classA_rpt"/>
</dbReference>
<dbReference type="GeneID" id="109050978"/>